<name>Q4STW2_TETNG</name>
<sequence>GKVEAELQLVTLEQAEANPVGRARKEPEALDKPNRPTTSFNWFVNPMKTFIFLIWKQFKKYIIALVILAILTLFLGLIVYTLPQQITALMFR</sequence>
<reference evidence="8" key="1">
    <citation type="journal article" date="2004" name="Nature">
        <title>Genome duplication in the teleost fish Tetraodon nigroviridis reveals the early vertebrate proto-karyotype.</title>
        <authorList>
            <person name="Jaillon O."/>
            <person name="Aury J.-M."/>
            <person name="Brunet F."/>
            <person name="Petit J.-L."/>
            <person name="Stange-Thomann N."/>
            <person name="Mauceli E."/>
            <person name="Bouneau L."/>
            <person name="Fischer C."/>
            <person name="Ozouf-Costaz C."/>
            <person name="Bernot A."/>
            <person name="Nicaud S."/>
            <person name="Jaffe D."/>
            <person name="Fisher S."/>
            <person name="Lutfalla G."/>
            <person name="Dossat C."/>
            <person name="Segurens B."/>
            <person name="Dasilva C."/>
            <person name="Salanoubat M."/>
            <person name="Levy M."/>
            <person name="Boudet N."/>
            <person name="Castellano S."/>
            <person name="Anthouard V."/>
            <person name="Jubin C."/>
            <person name="Castelli V."/>
            <person name="Katinka M."/>
            <person name="Vacherie B."/>
            <person name="Biemont C."/>
            <person name="Skalli Z."/>
            <person name="Cattolico L."/>
            <person name="Poulain J."/>
            <person name="De Berardinis V."/>
            <person name="Cruaud C."/>
            <person name="Duprat S."/>
            <person name="Brottier P."/>
            <person name="Coutanceau J.-P."/>
            <person name="Gouzy J."/>
            <person name="Parra G."/>
            <person name="Lardier G."/>
            <person name="Chapple C."/>
            <person name="McKernan K.J."/>
            <person name="McEwan P."/>
            <person name="Bosak S."/>
            <person name="Kellis M."/>
            <person name="Volff J.-N."/>
            <person name="Guigo R."/>
            <person name="Zody M.C."/>
            <person name="Mesirov J."/>
            <person name="Lindblad-Toh K."/>
            <person name="Birren B."/>
            <person name="Nusbaum C."/>
            <person name="Kahn D."/>
            <person name="Robinson-Rechavi M."/>
            <person name="Laudet V."/>
            <person name="Schachter V."/>
            <person name="Quetier F."/>
            <person name="Saurin W."/>
            <person name="Scarpelli C."/>
            <person name="Wincker P."/>
            <person name="Lander E.S."/>
            <person name="Weissenbach J."/>
            <person name="Roest Crollius H."/>
        </authorList>
    </citation>
    <scope>NUCLEOTIDE SEQUENCE [LARGE SCALE GENOMIC DNA]</scope>
</reference>
<dbReference type="PANTHER" id="PTHR12546">
    <property type="entry name" value="FER-1-LIKE"/>
    <property type="match status" value="1"/>
</dbReference>
<dbReference type="GO" id="GO:0016020">
    <property type="term" value="C:membrane"/>
    <property type="evidence" value="ECO:0007669"/>
    <property type="project" value="UniProtKB-SubCell"/>
</dbReference>
<evidence type="ECO:0000256" key="3">
    <source>
        <dbReference type="ARBA" id="ARBA00022737"/>
    </source>
</evidence>
<dbReference type="OrthoDB" id="10059618at2759"/>
<evidence type="ECO:0000256" key="1">
    <source>
        <dbReference type="ARBA" id="ARBA00004370"/>
    </source>
</evidence>
<feature type="domain" description="Ferlin C-terminal" evidence="7">
    <location>
        <begin position="1"/>
        <end position="90"/>
    </location>
</feature>
<dbReference type="HOGENOM" id="CLU_001183_3_1_1"/>
<feature type="non-terminal residue" evidence="8">
    <location>
        <position position="1"/>
    </location>
</feature>
<proteinExistence type="predicted"/>
<reference evidence="8" key="2">
    <citation type="submission" date="2004-02" db="EMBL/GenBank/DDBJ databases">
        <authorList>
            <consortium name="Genoscope"/>
            <consortium name="Whitehead Institute Centre for Genome Research"/>
        </authorList>
    </citation>
    <scope>NUCLEOTIDE SEQUENCE</scope>
</reference>
<evidence type="ECO:0000259" key="7">
    <source>
        <dbReference type="Pfam" id="PF16165"/>
    </source>
</evidence>
<feature type="non-terminal residue" evidence="8">
    <location>
        <position position="92"/>
    </location>
</feature>
<evidence type="ECO:0000256" key="6">
    <source>
        <dbReference type="SAM" id="Phobius"/>
    </source>
</evidence>
<dbReference type="KEGG" id="tng:GSTEN00012757G001"/>
<dbReference type="EMBL" id="CAAE01014095">
    <property type="protein sequence ID" value="CAF95920.1"/>
    <property type="molecule type" value="Genomic_DNA"/>
</dbReference>
<evidence type="ECO:0000313" key="8">
    <source>
        <dbReference type="EMBL" id="CAF95920.1"/>
    </source>
</evidence>
<keyword evidence="2 6" id="KW-0812">Transmembrane</keyword>
<organism evidence="8">
    <name type="scientific">Tetraodon nigroviridis</name>
    <name type="common">Spotted green pufferfish</name>
    <name type="synonym">Chelonodon nigroviridis</name>
    <dbReference type="NCBI Taxonomy" id="99883"/>
    <lineage>
        <taxon>Eukaryota</taxon>
        <taxon>Metazoa</taxon>
        <taxon>Chordata</taxon>
        <taxon>Craniata</taxon>
        <taxon>Vertebrata</taxon>
        <taxon>Euteleostomi</taxon>
        <taxon>Actinopterygii</taxon>
        <taxon>Neopterygii</taxon>
        <taxon>Teleostei</taxon>
        <taxon>Neoteleostei</taxon>
        <taxon>Acanthomorphata</taxon>
        <taxon>Eupercaria</taxon>
        <taxon>Tetraodontiformes</taxon>
        <taxon>Tetradontoidea</taxon>
        <taxon>Tetraodontidae</taxon>
        <taxon>Tetraodon</taxon>
    </lineage>
</organism>
<dbReference type="InterPro" id="IPR032362">
    <property type="entry name" value="Ferlin_C"/>
</dbReference>
<evidence type="ECO:0000256" key="5">
    <source>
        <dbReference type="ARBA" id="ARBA00023136"/>
    </source>
</evidence>
<feature type="transmembrane region" description="Helical" evidence="6">
    <location>
        <begin position="61"/>
        <end position="82"/>
    </location>
</feature>
<comment type="caution">
    <text evidence="8">The sequence shown here is derived from an EMBL/GenBank/DDBJ whole genome shotgun (WGS) entry which is preliminary data.</text>
</comment>
<dbReference type="Pfam" id="PF16165">
    <property type="entry name" value="Ferlin_C"/>
    <property type="match status" value="1"/>
</dbReference>
<dbReference type="InterPro" id="IPR037721">
    <property type="entry name" value="Ferlin"/>
</dbReference>
<evidence type="ECO:0000256" key="2">
    <source>
        <dbReference type="ARBA" id="ARBA00022692"/>
    </source>
</evidence>
<dbReference type="PANTHER" id="PTHR12546:SF36">
    <property type="entry name" value="FER-1-LIKE PROTEIN 4"/>
    <property type="match status" value="1"/>
</dbReference>
<accession>Q4STW2</accession>
<evidence type="ECO:0000256" key="4">
    <source>
        <dbReference type="ARBA" id="ARBA00022989"/>
    </source>
</evidence>
<keyword evidence="3" id="KW-0677">Repeat</keyword>
<dbReference type="AlphaFoldDB" id="Q4STW2"/>
<dbReference type="GO" id="GO:0007009">
    <property type="term" value="P:plasma membrane organization"/>
    <property type="evidence" value="ECO:0007669"/>
    <property type="project" value="TreeGrafter"/>
</dbReference>
<comment type="subcellular location">
    <subcellularLocation>
        <location evidence="1">Membrane</location>
    </subcellularLocation>
</comment>
<gene>
    <name evidence="8" type="ORF">GSTENG00012757001</name>
</gene>
<protein>
    <submittedName>
        <fullName evidence="8">(spotted green pufferfish) hypothetical protein</fullName>
    </submittedName>
</protein>
<keyword evidence="4 6" id="KW-1133">Transmembrane helix</keyword>
<keyword evidence="5 6" id="KW-0472">Membrane</keyword>